<name>A0A0N8K262_SCLFO</name>
<dbReference type="Proteomes" id="UP000034805">
    <property type="component" value="Unassembled WGS sequence"/>
</dbReference>
<dbReference type="AlphaFoldDB" id="A0A0N8K262"/>
<protein>
    <submittedName>
        <fullName evidence="1">Uncharacterized protein</fullName>
    </submittedName>
</protein>
<comment type="caution">
    <text evidence="1">The sequence shown here is derived from an EMBL/GenBank/DDBJ whole genome shotgun (WGS) entry which is preliminary data.</text>
</comment>
<evidence type="ECO:0000313" key="2">
    <source>
        <dbReference type="Proteomes" id="UP000034805"/>
    </source>
</evidence>
<evidence type="ECO:0000313" key="1">
    <source>
        <dbReference type="EMBL" id="KPP76849.1"/>
    </source>
</evidence>
<reference evidence="1 2" key="1">
    <citation type="submission" date="2015-08" db="EMBL/GenBank/DDBJ databases">
        <title>The genome of the Asian arowana (Scleropages formosus).</title>
        <authorList>
            <person name="Tan M.H."/>
            <person name="Gan H.M."/>
            <person name="Croft L.J."/>
            <person name="Austin C.M."/>
        </authorList>
    </citation>
    <scope>NUCLEOTIDE SEQUENCE [LARGE SCALE GENOMIC DNA]</scope>
    <source>
        <strain evidence="1">Aro1</strain>
    </source>
</reference>
<dbReference type="EMBL" id="JARO02000969">
    <property type="protein sequence ID" value="KPP76849.1"/>
    <property type="molecule type" value="Genomic_DNA"/>
</dbReference>
<sequence length="109" mass="12642">FYPFWSLKIHPYKLQYVQNLETTIWTKAGARFQLDFKILMLIMYKVLHGLAPLRLSRQLISHFELTYTPQAIGISSLKPQNIGILSPRISGILFLEALLNIVLTQTRLQ</sequence>
<organism evidence="1 2">
    <name type="scientific">Scleropages formosus</name>
    <name type="common">Asian bonytongue</name>
    <name type="synonym">Osteoglossum formosum</name>
    <dbReference type="NCBI Taxonomy" id="113540"/>
    <lineage>
        <taxon>Eukaryota</taxon>
        <taxon>Metazoa</taxon>
        <taxon>Chordata</taxon>
        <taxon>Craniata</taxon>
        <taxon>Vertebrata</taxon>
        <taxon>Euteleostomi</taxon>
        <taxon>Actinopterygii</taxon>
        <taxon>Neopterygii</taxon>
        <taxon>Teleostei</taxon>
        <taxon>Osteoglossocephala</taxon>
        <taxon>Osteoglossomorpha</taxon>
        <taxon>Osteoglossiformes</taxon>
        <taxon>Osteoglossidae</taxon>
        <taxon>Scleropages</taxon>
    </lineage>
</organism>
<proteinExistence type="predicted"/>
<feature type="non-terminal residue" evidence="1">
    <location>
        <position position="1"/>
    </location>
</feature>
<accession>A0A0N8K262</accession>
<gene>
    <name evidence="1" type="ORF">Z043_103768</name>
</gene>